<dbReference type="InterPro" id="IPR032808">
    <property type="entry name" value="DoxX"/>
</dbReference>
<dbReference type="EMBL" id="MYFO01000041">
    <property type="protein sequence ID" value="TFE83939.1"/>
    <property type="molecule type" value="Genomic_DNA"/>
</dbReference>
<dbReference type="Proteomes" id="UP000298246">
    <property type="component" value="Unassembled WGS sequence"/>
</dbReference>
<dbReference type="PIRSF" id="PIRSF030066">
    <property type="entry name" value="UCP030066"/>
    <property type="match status" value="1"/>
</dbReference>
<evidence type="ECO:0000256" key="1">
    <source>
        <dbReference type="ARBA" id="ARBA00004141"/>
    </source>
</evidence>
<name>A0A4Y8PSX4_9BACL</name>
<feature type="transmembrane region" description="Helical" evidence="5">
    <location>
        <begin position="7"/>
        <end position="25"/>
    </location>
</feature>
<dbReference type="AlphaFoldDB" id="A0A4Y8PSX4"/>
<proteinExistence type="predicted"/>
<protein>
    <submittedName>
        <fullName evidence="6">DoxX-like family protein</fullName>
    </submittedName>
</protein>
<evidence type="ECO:0000313" key="6">
    <source>
        <dbReference type="EMBL" id="TFE83939.1"/>
    </source>
</evidence>
<comment type="caution">
    <text evidence="6">The sequence shown here is derived from an EMBL/GenBank/DDBJ whole genome shotgun (WGS) entry which is preliminary data.</text>
</comment>
<evidence type="ECO:0000256" key="2">
    <source>
        <dbReference type="ARBA" id="ARBA00022692"/>
    </source>
</evidence>
<dbReference type="OrthoDB" id="7960583at2"/>
<keyword evidence="3 5" id="KW-1133">Transmembrane helix</keyword>
<gene>
    <name evidence="6" type="ORF">B5M42_21795</name>
</gene>
<keyword evidence="7" id="KW-1185">Reference proteome</keyword>
<comment type="subcellular location">
    <subcellularLocation>
        <location evidence="1">Membrane</location>
        <topology evidence="1">Multi-pass membrane protein</topology>
    </subcellularLocation>
</comment>
<sequence>MKKVTVWYWICTVLLVALMGFGSIPDLFSSAAAVELFQQLGYPSYLLPFLGAAKLLGLIAILIPGFPRVKEWAYAGLTFDLAGAAYSTVASGADLSGAVVFVLGFAIIAGSYVCYHKKMKAAVSRPDKGIAA</sequence>
<keyword evidence="2 5" id="KW-0812">Transmembrane</keyword>
<accession>A0A4Y8PSX4</accession>
<evidence type="ECO:0000256" key="5">
    <source>
        <dbReference type="SAM" id="Phobius"/>
    </source>
</evidence>
<feature type="transmembrane region" description="Helical" evidence="5">
    <location>
        <begin position="95"/>
        <end position="115"/>
    </location>
</feature>
<organism evidence="6 7">
    <name type="scientific">Paenibacillus athensensis</name>
    <dbReference type="NCBI Taxonomy" id="1967502"/>
    <lineage>
        <taxon>Bacteria</taxon>
        <taxon>Bacillati</taxon>
        <taxon>Bacillota</taxon>
        <taxon>Bacilli</taxon>
        <taxon>Bacillales</taxon>
        <taxon>Paenibacillaceae</taxon>
        <taxon>Paenibacillus</taxon>
    </lineage>
</organism>
<reference evidence="6 7" key="1">
    <citation type="submission" date="2017-03" db="EMBL/GenBank/DDBJ databases">
        <title>Isolation of Levoglucosan Utilizing Bacteria.</title>
        <authorList>
            <person name="Arya A.S."/>
        </authorList>
    </citation>
    <scope>NUCLEOTIDE SEQUENCE [LARGE SCALE GENOMIC DNA]</scope>
    <source>
        <strain evidence="6 7">MEC069</strain>
    </source>
</reference>
<dbReference type="GO" id="GO:0016020">
    <property type="term" value="C:membrane"/>
    <property type="evidence" value="ECO:0007669"/>
    <property type="project" value="UniProtKB-SubCell"/>
</dbReference>
<evidence type="ECO:0000256" key="4">
    <source>
        <dbReference type="ARBA" id="ARBA00023136"/>
    </source>
</evidence>
<evidence type="ECO:0000256" key="3">
    <source>
        <dbReference type="ARBA" id="ARBA00022989"/>
    </source>
</evidence>
<dbReference type="InterPro" id="IPR016944">
    <property type="entry name" value="UCP030066"/>
</dbReference>
<feature type="transmembrane region" description="Helical" evidence="5">
    <location>
        <begin position="45"/>
        <end position="65"/>
    </location>
</feature>
<dbReference type="Pfam" id="PF13564">
    <property type="entry name" value="DoxX_2"/>
    <property type="match status" value="1"/>
</dbReference>
<feature type="transmembrane region" description="Helical" evidence="5">
    <location>
        <begin position="72"/>
        <end position="89"/>
    </location>
</feature>
<keyword evidence="4 5" id="KW-0472">Membrane</keyword>
<evidence type="ECO:0000313" key="7">
    <source>
        <dbReference type="Proteomes" id="UP000298246"/>
    </source>
</evidence>